<evidence type="ECO:0000313" key="3">
    <source>
        <dbReference type="Proteomes" id="UP000593892"/>
    </source>
</evidence>
<gene>
    <name evidence="2" type="ORF">IRI77_29415</name>
</gene>
<evidence type="ECO:0000259" key="1">
    <source>
        <dbReference type="Pfam" id="PF08241"/>
    </source>
</evidence>
<evidence type="ECO:0000313" key="2">
    <source>
        <dbReference type="EMBL" id="QOY86866.1"/>
    </source>
</evidence>
<accession>A0A7S7NNI7</accession>
<dbReference type="Proteomes" id="UP000593892">
    <property type="component" value="Chromosome"/>
</dbReference>
<dbReference type="SUPFAM" id="SSF53335">
    <property type="entry name" value="S-adenosyl-L-methionine-dependent methyltransferases"/>
    <property type="match status" value="1"/>
</dbReference>
<proteinExistence type="predicted"/>
<reference evidence="2 3" key="1">
    <citation type="submission" date="2020-10" db="EMBL/GenBank/DDBJ databases">
        <title>Complete genome sequence of Paludibaculum fermentans P105T, a facultatively anaerobic acidobacterium capable of dissimilatory Fe(III) reduction.</title>
        <authorList>
            <person name="Dedysh S.N."/>
            <person name="Beletsky A.V."/>
            <person name="Kulichevskaya I.S."/>
            <person name="Mardanov A.V."/>
            <person name="Ravin N.V."/>
        </authorList>
    </citation>
    <scope>NUCLEOTIDE SEQUENCE [LARGE SCALE GENOMIC DNA]</scope>
    <source>
        <strain evidence="2 3">P105</strain>
    </source>
</reference>
<feature type="domain" description="Methyltransferase type 11" evidence="1">
    <location>
        <begin position="51"/>
        <end position="147"/>
    </location>
</feature>
<name>A0A7S7NNI7_PALFE</name>
<dbReference type="Pfam" id="PF08241">
    <property type="entry name" value="Methyltransf_11"/>
    <property type="match status" value="1"/>
</dbReference>
<sequence length="259" mass="28534">MDRSHVEHNERILSQFTLQAVPFAQAPSHSTEDSLRLLLETAQVQGSDEVLDIACGPGIVSCAFAGVAKWVVGMDLVPAMIEQARVLQDEKGLANVEWRLGDATQLPFPDNSFDLVVTRYSFHHLMDPRAVLREMLRVCRPGGRVVVNDVTPEPEKGAAYDAMETLRDPSHARAVPLPELLELGRQLGLAEIGLAFHRVDTSVEALLGASFPNPGDAEKLRTLIQGDVGVDRLSIQAYERDGELRFGFPCSMVAWRKPE</sequence>
<dbReference type="RefSeq" id="WP_194448535.1">
    <property type="nucleotide sequence ID" value="NZ_CP063849.1"/>
</dbReference>
<dbReference type="AlphaFoldDB" id="A0A7S7NNI7"/>
<dbReference type="GO" id="GO:0008757">
    <property type="term" value="F:S-adenosylmethionine-dependent methyltransferase activity"/>
    <property type="evidence" value="ECO:0007669"/>
    <property type="project" value="InterPro"/>
</dbReference>
<dbReference type="InterPro" id="IPR029063">
    <property type="entry name" value="SAM-dependent_MTases_sf"/>
</dbReference>
<dbReference type="EMBL" id="CP063849">
    <property type="protein sequence ID" value="QOY86866.1"/>
    <property type="molecule type" value="Genomic_DNA"/>
</dbReference>
<dbReference type="InterPro" id="IPR013216">
    <property type="entry name" value="Methyltransf_11"/>
</dbReference>
<dbReference type="KEGG" id="pfer:IRI77_29415"/>
<dbReference type="GO" id="GO:0032259">
    <property type="term" value="P:methylation"/>
    <property type="evidence" value="ECO:0007669"/>
    <property type="project" value="UniProtKB-KW"/>
</dbReference>
<protein>
    <submittedName>
        <fullName evidence="2">Methyltransferase domain-containing protein</fullName>
    </submittedName>
</protein>
<keyword evidence="2" id="KW-0808">Transferase</keyword>
<keyword evidence="2" id="KW-0489">Methyltransferase</keyword>
<dbReference type="PANTHER" id="PTHR43591:SF24">
    <property type="entry name" value="2-METHOXY-6-POLYPRENYL-1,4-BENZOQUINOL METHYLASE, MITOCHONDRIAL"/>
    <property type="match status" value="1"/>
</dbReference>
<keyword evidence="3" id="KW-1185">Reference proteome</keyword>
<dbReference type="CDD" id="cd02440">
    <property type="entry name" value="AdoMet_MTases"/>
    <property type="match status" value="1"/>
</dbReference>
<dbReference type="Gene3D" id="3.40.50.150">
    <property type="entry name" value="Vaccinia Virus protein VP39"/>
    <property type="match status" value="1"/>
</dbReference>
<dbReference type="PANTHER" id="PTHR43591">
    <property type="entry name" value="METHYLTRANSFERASE"/>
    <property type="match status" value="1"/>
</dbReference>
<organism evidence="2 3">
    <name type="scientific">Paludibaculum fermentans</name>
    <dbReference type="NCBI Taxonomy" id="1473598"/>
    <lineage>
        <taxon>Bacteria</taxon>
        <taxon>Pseudomonadati</taxon>
        <taxon>Acidobacteriota</taxon>
        <taxon>Terriglobia</taxon>
        <taxon>Bryobacterales</taxon>
        <taxon>Bryobacteraceae</taxon>
        <taxon>Paludibaculum</taxon>
    </lineage>
</organism>